<gene>
    <name evidence="1" type="ORF">AWN68_12340</name>
</gene>
<proteinExistence type="predicted"/>
<dbReference type="Proteomes" id="UP000075615">
    <property type="component" value="Unassembled WGS sequence"/>
</dbReference>
<dbReference type="AlphaFoldDB" id="A0A150WYG6"/>
<name>A0A150WYG6_9BACT</name>
<dbReference type="PROSITE" id="PS51257">
    <property type="entry name" value="PROKAR_LIPOPROTEIN"/>
    <property type="match status" value="1"/>
</dbReference>
<protein>
    <recommendedName>
        <fullName evidence="3">Lipoprotein</fullName>
    </recommendedName>
</protein>
<accession>A0A150WYG6</accession>
<evidence type="ECO:0000313" key="2">
    <source>
        <dbReference type="Proteomes" id="UP000075615"/>
    </source>
</evidence>
<dbReference type="RefSeq" id="WP_068419211.1">
    <property type="nucleotide sequence ID" value="NZ_LRDB01000053.1"/>
</dbReference>
<dbReference type="OrthoDB" id="1133049at2"/>
<organism evidence="1 2">
    <name type="scientific">Roseivirga echinicomitans</name>
    <dbReference type="NCBI Taxonomy" id="296218"/>
    <lineage>
        <taxon>Bacteria</taxon>
        <taxon>Pseudomonadati</taxon>
        <taxon>Bacteroidota</taxon>
        <taxon>Cytophagia</taxon>
        <taxon>Cytophagales</taxon>
        <taxon>Roseivirgaceae</taxon>
        <taxon>Roseivirga</taxon>
    </lineage>
</organism>
<comment type="caution">
    <text evidence="1">The sequence shown here is derived from an EMBL/GenBank/DDBJ whole genome shotgun (WGS) entry which is preliminary data.</text>
</comment>
<sequence>MKSKAFTLLVAFSVIGCTQGARNKEKLSSPSESQIIADTVIAKTKTTLNQPISENFLVVSSYYSNGEGVYGINIKEFEVRDGETEVKNRNLDLGEYKEVLMNGKYNATGSSFPVQFDLGNNKAYLSIYSDNEIEDIYYYGKILEYDLKTDSIREIITFSDYFRSWHYSPYNNKIYGFDNASESIISIDTKSLEVDTLHTFHNFPEKLEYVETSKNTLSIFVYYSPGNLSKYDVNLTNNDFALKDSFSSTKYWSYRKGMITQTFKDFETGHAELRILKNSETKSTPFDLSNFNTYWISDSEFIGIQKNKITKFNTELQKVNELSKNSIHVIEVLKNSLVIFFLEGKERKLALVDFNFNQFIEIKGIDQNHLVTIVSK</sequence>
<evidence type="ECO:0008006" key="3">
    <source>
        <dbReference type="Google" id="ProtNLM"/>
    </source>
</evidence>
<evidence type="ECO:0000313" key="1">
    <source>
        <dbReference type="EMBL" id="KYG71529.1"/>
    </source>
</evidence>
<keyword evidence="2" id="KW-1185">Reference proteome</keyword>
<dbReference type="EMBL" id="LRDB01000053">
    <property type="protein sequence ID" value="KYG71529.1"/>
    <property type="molecule type" value="Genomic_DNA"/>
</dbReference>
<reference evidence="1 2" key="1">
    <citation type="submission" date="2016-01" db="EMBL/GenBank/DDBJ databases">
        <title>Genome sequencing of Roseivirga echinicomitans KMM 6058.</title>
        <authorList>
            <person name="Selvaratnam C."/>
            <person name="Thevarajoo S."/>
            <person name="Goh K.M."/>
            <person name="Ee R."/>
            <person name="Chan K.-G."/>
            <person name="Chong C.S."/>
        </authorList>
    </citation>
    <scope>NUCLEOTIDE SEQUENCE [LARGE SCALE GENOMIC DNA]</scope>
    <source>
        <strain evidence="1 2">KMM 6058</strain>
    </source>
</reference>
<dbReference type="InterPro" id="IPR011044">
    <property type="entry name" value="Quino_amine_DH_bsu"/>
</dbReference>
<dbReference type="SUPFAM" id="SSF50969">
    <property type="entry name" value="YVTN repeat-like/Quinoprotein amine dehydrogenase"/>
    <property type="match status" value="1"/>
</dbReference>